<dbReference type="NCBIfam" id="TIGR01484">
    <property type="entry name" value="HAD-SF-IIB"/>
    <property type="match status" value="1"/>
</dbReference>
<dbReference type="GO" id="GO:0005829">
    <property type="term" value="C:cytosol"/>
    <property type="evidence" value="ECO:0007669"/>
    <property type="project" value="TreeGrafter"/>
</dbReference>
<reference evidence="4 5" key="1">
    <citation type="submission" date="2020-08" db="EMBL/GenBank/DDBJ databases">
        <title>Genomic Encyclopedia of Type Strains, Phase IV (KMG-IV): sequencing the most valuable type-strain genomes for metagenomic binning, comparative biology and taxonomic classification.</title>
        <authorList>
            <person name="Goeker M."/>
        </authorList>
    </citation>
    <scope>NUCLEOTIDE SEQUENCE [LARGE SCALE GENOMIC DNA]</scope>
    <source>
        <strain evidence="4 5">DSM 102235</strain>
    </source>
</reference>
<dbReference type="PANTHER" id="PTHR10000">
    <property type="entry name" value="PHOSPHOSERINE PHOSPHATASE"/>
    <property type="match status" value="1"/>
</dbReference>
<dbReference type="InterPro" id="IPR036412">
    <property type="entry name" value="HAD-like_sf"/>
</dbReference>
<dbReference type="SFLD" id="SFLDG01142">
    <property type="entry name" value="C2.B.2:_Mannosyl-3-phosphoglyc"/>
    <property type="match status" value="1"/>
</dbReference>
<dbReference type="Gene3D" id="3.30.980.20">
    <property type="entry name" value="Putative mannosyl-3-phosphoglycerate phosphatase, domain 2"/>
    <property type="match status" value="1"/>
</dbReference>
<dbReference type="RefSeq" id="WP_183967803.1">
    <property type="nucleotide sequence ID" value="NZ_BAABBZ010000019.1"/>
</dbReference>
<dbReference type="Pfam" id="PF08282">
    <property type="entry name" value="Hydrolase_3"/>
    <property type="match status" value="2"/>
</dbReference>
<gene>
    <name evidence="4" type="ORF">GGQ68_003343</name>
</gene>
<dbReference type="SUPFAM" id="SSF56784">
    <property type="entry name" value="HAD-like"/>
    <property type="match status" value="1"/>
</dbReference>
<sequence length="260" mass="27102">MALIVFSDLDGTLLDHGSYAWAPAAPALDALRARGVPLVLATSKTSAEVASLHAELKLGDTPAIVENGAGLYRPGAQAQGGDDYARIRQALANVTPDLRASFEGFGDVDAARIAEMTGLSEDAAALAQKRLFSEPGRWTGTAADLSDFKEMLAVSGIEARYGGRFLTLSLGRTKADAMAEVKADLGGTTTIALGDAPNDIEMLEAADRAVIVRNDHGTGLPHLAGEDTGRIRRTKAPGPTGWAEAVLALLDELDKDASHG</sequence>
<dbReference type="InterPro" id="IPR006381">
    <property type="entry name" value="HAD-SF-IIB-MPGP"/>
</dbReference>
<keyword evidence="2 4" id="KW-0378">Hydrolase</keyword>
<dbReference type="NCBIfam" id="TIGR01486">
    <property type="entry name" value="HAD-SF-IIB-MPGP"/>
    <property type="match status" value="1"/>
</dbReference>
<proteinExistence type="predicted"/>
<evidence type="ECO:0000313" key="4">
    <source>
        <dbReference type="EMBL" id="MBB3986999.1"/>
    </source>
</evidence>
<dbReference type="SFLD" id="SFLDS00003">
    <property type="entry name" value="Haloacid_Dehalogenase"/>
    <property type="match status" value="1"/>
</dbReference>
<accession>A0A7W6DXD7</accession>
<dbReference type="Proteomes" id="UP000541426">
    <property type="component" value="Unassembled WGS sequence"/>
</dbReference>
<keyword evidence="3" id="KW-0460">Magnesium</keyword>
<dbReference type="InterPro" id="IPR006379">
    <property type="entry name" value="HAD-SF_hydro_IIB"/>
</dbReference>
<protein>
    <submittedName>
        <fullName evidence="4">Mannosyl-3-phosphoglycerate phosphatase</fullName>
        <ecNumber evidence="4">3.1.3.70</ecNumber>
    </submittedName>
</protein>
<comment type="caution">
    <text evidence="4">The sequence shown here is derived from an EMBL/GenBank/DDBJ whole genome shotgun (WGS) entry which is preliminary data.</text>
</comment>
<organism evidence="4 5">
    <name type="scientific">Sagittula marina</name>
    <dbReference type="NCBI Taxonomy" id="943940"/>
    <lineage>
        <taxon>Bacteria</taxon>
        <taxon>Pseudomonadati</taxon>
        <taxon>Pseudomonadota</taxon>
        <taxon>Alphaproteobacteria</taxon>
        <taxon>Rhodobacterales</taxon>
        <taxon>Roseobacteraceae</taxon>
        <taxon>Sagittula</taxon>
    </lineage>
</organism>
<dbReference type="SFLD" id="SFLDG01140">
    <property type="entry name" value="C2.B:_Phosphomannomutase_and_P"/>
    <property type="match status" value="1"/>
</dbReference>
<dbReference type="AlphaFoldDB" id="A0A7W6DXD7"/>
<dbReference type="Gene3D" id="3.40.50.1000">
    <property type="entry name" value="HAD superfamily/HAD-like"/>
    <property type="match status" value="1"/>
</dbReference>
<dbReference type="PANTHER" id="PTHR10000:SF8">
    <property type="entry name" value="HAD SUPERFAMILY HYDROLASE-LIKE, TYPE 3"/>
    <property type="match status" value="1"/>
</dbReference>
<dbReference type="GO" id="GO:0050531">
    <property type="term" value="F:mannosyl-3-phosphoglycerate phosphatase activity"/>
    <property type="evidence" value="ECO:0007669"/>
    <property type="project" value="UniProtKB-EC"/>
</dbReference>
<dbReference type="EMBL" id="JACIEJ010000008">
    <property type="protein sequence ID" value="MBB3986999.1"/>
    <property type="molecule type" value="Genomic_DNA"/>
</dbReference>
<dbReference type="GO" id="GO:0051479">
    <property type="term" value="P:mannosylglycerate biosynthetic process"/>
    <property type="evidence" value="ECO:0007669"/>
    <property type="project" value="InterPro"/>
</dbReference>
<name>A0A7W6DXD7_9RHOB</name>
<dbReference type="GO" id="GO:0000287">
    <property type="term" value="F:magnesium ion binding"/>
    <property type="evidence" value="ECO:0007669"/>
    <property type="project" value="TreeGrafter"/>
</dbReference>
<evidence type="ECO:0000313" key="5">
    <source>
        <dbReference type="Proteomes" id="UP000541426"/>
    </source>
</evidence>
<dbReference type="EC" id="3.1.3.70" evidence="4"/>
<evidence type="ECO:0000256" key="1">
    <source>
        <dbReference type="ARBA" id="ARBA00022723"/>
    </source>
</evidence>
<evidence type="ECO:0000256" key="3">
    <source>
        <dbReference type="ARBA" id="ARBA00022842"/>
    </source>
</evidence>
<dbReference type="InterPro" id="IPR023214">
    <property type="entry name" value="HAD_sf"/>
</dbReference>
<evidence type="ECO:0000256" key="2">
    <source>
        <dbReference type="ARBA" id="ARBA00022801"/>
    </source>
</evidence>
<keyword evidence="5" id="KW-1185">Reference proteome</keyword>
<keyword evidence="1" id="KW-0479">Metal-binding</keyword>